<sequence length="769" mass="82512">MWYELTPAPGMAGDQTEFLKRAQRAAGALGLCDRPNITDPPTWDEGCLIVATLQRRWVFVADRYGRAAVDRLARACGSTAAESDAPEILSEPLKWAHAYVPSGATLNRTAQDDESGGGDLRLAPPENGLIALNVRRIGHWEDDRLTDWLADEFNTQPDSSKLRRTGVSAARIMAATPDMRESQDAAKQAAAALDLGFTNLAAHPSHPGLGAVLLSILLELLLVALAVPLPWWTALSGLPVLGWAVWRKASMGPDADLTVRPRHRWWTARTRVARSSDLKTRSMGDEPTFGDRRRRIHAYAFQRSTFPLPAGALAACAMPPADSEAASTPLTLRPHVLEDTDGPLVGYDRESRPVRLSSTALYGGVALLGEPGGGKSNSMHGIATHVARTLKPDDVMVMFESKGADSIPILRRVAPGLRVVDCMDPSTPMIDLLGSGTPSERAVRFADLMRQALGPNQIGPRSRIQIRDAVFAALTLMGSDGWEDRCRAAGCRVPRTWADAAGLLLGCDGIGAARLMGHAANMLGDADVDAAIERLHGGRTDSGRPKIADGRLAEQLSAPMNKMDILNQCPRLVRPGRRVVSWHAILSHGGRFAINIGAAERGAHDAMPEQTRRLVGALLFQGLRFEIERSCAGWQARGRRLDLFVDELTDVTGSDGTDGGSGAQAMEWLREKGRAFGVEAFVGTQNPLQLDTRLQASFLGFMTVCCYVLRAPASASIAADAIGLDLRAVKTLGPHVIACSTVGSDGASLPPMVLSVPWFDGDPEAARAA</sequence>
<evidence type="ECO:0000313" key="2">
    <source>
        <dbReference type="Proteomes" id="UP000470200"/>
    </source>
</evidence>
<proteinExistence type="predicted"/>
<dbReference type="SUPFAM" id="SSF52540">
    <property type="entry name" value="P-loop containing nucleoside triphosphate hydrolases"/>
    <property type="match status" value="1"/>
</dbReference>
<accession>A0A6A2RCY8</accession>
<reference evidence="1 2" key="1">
    <citation type="journal article" date="2019" name="Nat. Med.">
        <title>A library of human gut bacterial isolates paired with longitudinal multiomics data enables mechanistic microbiome research.</title>
        <authorList>
            <person name="Poyet M."/>
            <person name="Groussin M."/>
            <person name="Gibbons S.M."/>
            <person name="Avila-Pacheco J."/>
            <person name="Jiang X."/>
            <person name="Kearney S.M."/>
            <person name="Perrotta A.R."/>
            <person name="Berdy B."/>
            <person name="Zhao S."/>
            <person name="Lieberman T.D."/>
            <person name="Swanson P.K."/>
            <person name="Smith M."/>
            <person name="Roesemann S."/>
            <person name="Alexander J.E."/>
            <person name="Rich S.A."/>
            <person name="Livny J."/>
            <person name="Vlamakis H."/>
            <person name="Clish C."/>
            <person name="Bullock K."/>
            <person name="Deik A."/>
            <person name="Scott J."/>
            <person name="Pierce K.A."/>
            <person name="Xavier R.J."/>
            <person name="Alm E.J."/>
        </authorList>
    </citation>
    <scope>NUCLEOTIDE SEQUENCE [LARGE SCALE GENOMIC DNA]</scope>
    <source>
        <strain evidence="1 2">BIOML-A105</strain>
    </source>
</reference>
<dbReference type="AlphaFoldDB" id="A0A6A2RCY8"/>
<protein>
    <submittedName>
        <fullName evidence="1">Uncharacterized protein</fullName>
    </submittedName>
</protein>
<evidence type="ECO:0000313" key="1">
    <source>
        <dbReference type="EMBL" id="KAB5883398.1"/>
    </source>
</evidence>
<name>A0A6A2RCY8_BIFAD</name>
<dbReference type="Proteomes" id="UP000470200">
    <property type="component" value="Unassembled WGS sequence"/>
</dbReference>
<organism evidence="1 2">
    <name type="scientific">Bifidobacterium adolescentis</name>
    <dbReference type="NCBI Taxonomy" id="1680"/>
    <lineage>
        <taxon>Bacteria</taxon>
        <taxon>Bacillati</taxon>
        <taxon>Actinomycetota</taxon>
        <taxon>Actinomycetes</taxon>
        <taxon>Bifidobacteriales</taxon>
        <taxon>Bifidobacteriaceae</taxon>
        <taxon>Bifidobacterium</taxon>
    </lineage>
</organism>
<gene>
    <name evidence="1" type="ORF">GA629_08515</name>
</gene>
<comment type="caution">
    <text evidence="1">The sequence shown here is derived from an EMBL/GenBank/DDBJ whole genome shotgun (WGS) entry which is preliminary data.</text>
</comment>
<dbReference type="InterPro" id="IPR027417">
    <property type="entry name" value="P-loop_NTPase"/>
</dbReference>
<dbReference type="EMBL" id="WDIP01000010">
    <property type="protein sequence ID" value="KAB5883398.1"/>
    <property type="molecule type" value="Genomic_DNA"/>
</dbReference>